<dbReference type="Proteomes" id="UP001207276">
    <property type="component" value="Unassembled WGS sequence"/>
</dbReference>
<comment type="caution">
    <text evidence="2">The sequence shown here is derived from an EMBL/GenBank/DDBJ whole genome shotgun (WGS) entry which is preliminary data.</text>
</comment>
<reference evidence="2 3" key="1">
    <citation type="submission" date="2022-11" db="EMBL/GenBank/DDBJ databases">
        <title>Taxonomy of Curtobacterium flaccumfaciens.</title>
        <authorList>
            <person name="Osdaghi E."/>
            <person name="Taghavi S.M."/>
            <person name="Hamidizade M."/>
            <person name="Abachi H."/>
            <person name="Fazliarab A."/>
            <person name="Baeyen S."/>
            <person name="Portier P."/>
            <person name="Van Vaerenbergh J."/>
            <person name="Jacques M.-A."/>
        </authorList>
    </citation>
    <scope>NUCLEOTIDE SEQUENCE [LARGE SCALE GENOMIC DNA]</scope>
    <source>
        <strain evidence="2 3">LMG 3715</strain>
    </source>
</reference>
<dbReference type="RefSeq" id="WP_214519712.1">
    <property type="nucleotide sequence ID" value="NZ_CP104934.1"/>
</dbReference>
<feature type="compositionally biased region" description="Basic and acidic residues" evidence="1">
    <location>
        <begin position="237"/>
        <end position="307"/>
    </location>
</feature>
<gene>
    <name evidence="2" type="ORF">ORG12_00505</name>
</gene>
<accession>A0ABT3RX03</accession>
<organism evidence="2 3">
    <name type="scientific">Curtobacterium poinsettiae</name>
    <dbReference type="NCBI Taxonomy" id="159612"/>
    <lineage>
        <taxon>Bacteria</taxon>
        <taxon>Bacillati</taxon>
        <taxon>Actinomycetota</taxon>
        <taxon>Actinomycetes</taxon>
        <taxon>Micrococcales</taxon>
        <taxon>Microbacteriaceae</taxon>
        <taxon>Curtobacterium</taxon>
    </lineage>
</organism>
<sequence length="307" mass="33173">MVQEIAIRVRLREQERVVLSEYERIVGSVATVAALAAWLPNPDTRLVVRGRGAEPVRLETVTYGSVVEMLVVLDQRSAGVERAAAAIAALIESVRHEHVADDVSGVAGELDRLDRAAPRGRSVVERALRTFLEGARSDVLARRSTTRVRTAQALLRLAEADAVLTVERVADALAPVLEEHAVDVELDTGSAVVVAPIDGVESPETEAAPGDADASQAEREAVSAVLPLPTGASKAKSKQDDGKKKKSKHDGDKKKKSKQDGDKKKQSKKDDGKKKQSKQDDGKKKQSKKDDSKKQSKKDDGKKSKKK</sequence>
<protein>
    <submittedName>
        <fullName evidence="2">Uncharacterized protein</fullName>
    </submittedName>
</protein>
<evidence type="ECO:0000313" key="3">
    <source>
        <dbReference type="Proteomes" id="UP001207276"/>
    </source>
</evidence>
<feature type="region of interest" description="Disordered" evidence="1">
    <location>
        <begin position="202"/>
        <end position="307"/>
    </location>
</feature>
<evidence type="ECO:0000313" key="2">
    <source>
        <dbReference type="EMBL" id="MCX2847145.1"/>
    </source>
</evidence>
<keyword evidence="3" id="KW-1185">Reference proteome</keyword>
<name>A0ABT3RX03_9MICO</name>
<dbReference type="EMBL" id="JAPJDE010000001">
    <property type="protein sequence ID" value="MCX2847145.1"/>
    <property type="molecule type" value="Genomic_DNA"/>
</dbReference>
<proteinExistence type="predicted"/>
<evidence type="ECO:0000256" key="1">
    <source>
        <dbReference type="SAM" id="MobiDB-lite"/>
    </source>
</evidence>